<dbReference type="GO" id="GO:0005694">
    <property type="term" value="C:chromosome"/>
    <property type="evidence" value="ECO:0007669"/>
    <property type="project" value="UniProtKB-ARBA"/>
</dbReference>
<evidence type="ECO:0000256" key="1">
    <source>
        <dbReference type="ARBA" id="ARBA00022741"/>
    </source>
</evidence>
<dbReference type="RefSeq" id="WP_164820093.1">
    <property type="nucleotide sequence ID" value="NZ_BIMM01000001.1"/>
</dbReference>
<keyword evidence="2" id="KW-0378">Hydrolase</keyword>
<dbReference type="PANTHER" id="PTHR10887">
    <property type="entry name" value="DNA2/NAM7 HELICASE FAMILY"/>
    <property type="match status" value="1"/>
</dbReference>
<dbReference type="InterPro" id="IPR027417">
    <property type="entry name" value="P-loop_NTPase"/>
</dbReference>
<dbReference type="AlphaFoldDB" id="A0A2N5N904"/>
<evidence type="ECO:0000256" key="3">
    <source>
        <dbReference type="ARBA" id="ARBA00022806"/>
    </source>
</evidence>
<dbReference type="GO" id="GO:0005524">
    <property type="term" value="F:ATP binding"/>
    <property type="evidence" value="ECO:0007669"/>
    <property type="project" value="UniProtKB-KW"/>
</dbReference>
<dbReference type="Proteomes" id="UP000234789">
    <property type="component" value="Unassembled WGS sequence"/>
</dbReference>
<proteinExistence type="predicted"/>
<dbReference type="GO" id="GO:0016787">
    <property type="term" value="F:hydrolase activity"/>
    <property type="evidence" value="ECO:0007669"/>
    <property type="project" value="UniProtKB-KW"/>
</dbReference>
<dbReference type="SUPFAM" id="SSF52540">
    <property type="entry name" value="P-loop containing nucleoside triphosphate hydrolases"/>
    <property type="match status" value="1"/>
</dbReference>
<evidence type="ECO:0000256" key="4">
    <source>
        <dbReference type="ARBA" id="ARBA00022840"/>
    </source>
</evidence>
<dbReference type="CDD" id="cd18808">
    <property type="entry name" value="SF1_C_Upf1"/>
    <property type="match status" value="1"/>
</dbReference>
<dbReference type="GO" id="GO:0004386">
    <property type="term" value="F:helicase activity"/>
    <property type="evidence" value="ECO:0007669"/>
    <property type="project" value="UniProtKB-KW"/>
</dbReference>
<comment type="caution">
    <text evidence="7">The sequence shown here is derived from an EMBL/GenBank/DDBJ whole genome shotgun (WGS) entry which is preliminary data.</text>
</comment>
<dbReference type="InterPro" id="IPR045055">
    <property type="entry name" value="DNA2/NAM7-like"/>
</dbReference>
<dbReference type="EMBL" id="NFEZ01000003">
    <property type="protein sequence ID" value="PLT46804.1"/>
    <property type="molecule type" value="Genomic_DNA"/>
</dbReference>
<evidence type="ECO:0000259" key="6">
    <source>
        <dbReference type="Pfam" id="PF13087"/>
    </source>
</evidence>
<evidence type="ECO:0000256" key="2">
    <source>
        <dbReference type="ARBA" id="ARBA00022801"/>
    </source>
</evidence>
<dbReference type="FunFam" id="3.40.50.300:FF:000326">
    <property type="entry name" value="P-loop containing nucleoside triphosphate hydrolase"/>
    <property type="match status" value="1"/>
</dbReference>
<evidence type="ECO:0000259" key="5">
    <source>
        <dbReference type="Pfam" id="PF13086"/>
    </source>
</evidence>
<keyword evidence="1" id="KW-0547">Nucleotide-binding</keyword>
<dbReference type="InterPro" id="IPR041677">
    <property type="entry name" value="DNA2/NAM7_AAA_11"/>
</dbReference>
<evidence type="ECO:0000313" key="7">
    <source>
        <dbReference type="EMBL" id="PLT46804.1"/>
    </source>
</evidence>
<sequence>MVNNGWLDQCNVTALLELNPRFTFSEVLHNPSGKSALVYQYRLDASLNEDVAWNDFYIQMDMLKRLEQVGALSLLSYGQHRIDEGVSSYFVAVEKPSQFRRWDQAYPDILRLDLSKRIRIWMDLVEHIAQIHGILSYHGRLCPEDVWIELAEKGGTANYIFPGIQQWRMKQFFSLEEDWSCCADYTTRTSMKKSYRSASDDRYASGCFLFTLVFPGKSIPDSDQALHAYESECDSGLFTILSALWDSVKETPLSVILEMANRYLSQKMDEVVWTVGWHADESAGLLQRSDLSREEWEQRFGTDAAPESYLYSRFDSQNRRMLLYVIGSTYEWIFQVNAGKQGGPDLIIQDCGEKSPFERERAKERAKRFRGGWTFDRRSDSKTSGISLLEYIKSESIMSNSKRAQNRQTREVFDQWEDVLRLQLERLNADDKRYAYREWRLIEDGSVLEVQLLVERQLSFAAGTEMMFVTDKAQHPAGRYIRQEGNKVYLETVRDYGSEELPELGDLCENTQREKIQLNRQRQVLQQFRMGRKINRLLLEHLVEPAHANTYPASTISTYQNVNQDQKLALQAALGAESIFLLQGPPGTGKTTWITELMLQIYRREPKARILLASQSNVAIDHAFSKFMKIVEQHAHEFRQAPIAVRIGNEKIGESVQQWTIDPALQRWVEHLEDNVDGKIWSIMDRIQDPARYNRVLDIYNDWKTMFGKEDEMKPLFLAQSPTLIGATCMGSYPLYQWDLSFDWVIIDEAGRATPPESLLPSINGKKVVFVGDHKQLPPVIDRFLDEAGEDKLKINSLKVSLFEDLFKRIHTDSRATLQTQYRMHPAIARMVSALFYSDTPLMPGCTEEERASGIHDWKPITWIRTDDHQQAAEKQLGTSYFNLAEVNAVQNALLNLDKCLGDTGTRKSVAVITGYMPQRNKLREAIDVLKLEHLEVEVDTVDAFQGREADLVLYSMVRNNSERNLGFLRDERRMNVALSRARELLVMIGSTEMARGLTPQHIVRGIYDYIATDRDAAIRSWKELQP</sequence>
<gene>
    <name evidence="7" type="ORF">B8V81_1028</name>
</gene>
<dbReference type="InterPro" id="IPR041679">
    <property type="entry name" value="DNA2/NAM7-like_C"/>
</dbReference>
<dbReference type="Pfam" id="PF13087">
    <property type="entry name" value="AAA_12"/>
    <property type="match status" value="1"/>
</dbReference>
<dbReference type="PANTHER" id="PTHR10887:SF495">
    <property type="entry name" value="HELICASE SENATAXIN ISOFORM X1-RELATED"/>
    <property type="match status" value="1"/>
</dbReference>
<protein>
    <submittedName>
        <fullName evidence="7">DNA helicase</fullName>
    </submittedName>
</protein>
<name>A0A2N5N904_9BACL</name>
<keyword evidence="3 7" id="KW-0347">Helicase</keyword>
<feature type="domain" description="DNA2/NAM7 helicase helicase" evidence="5">
    <location>
        <begin position="562"/>
        <end position="669"/>
    </location>
</feature>
<keyword evidence="4" id="KW-0067">ATP-binding</keyword>
<keyword evidence="8" id="KW-1185">Reference proteome</keyword>
<organism evidence="7 8">
    <name type="scientific">Paenibacillus pasadenensis</name>
    <dbReference type="NCBI Taxonomy" id="217090"/>
    <lineage>
        <taxon>Bacteria</taxon>
        <taxon>Bacillati</taxon>
        <taxon>Bacillota</taxon>
        <taxon>Bacilli</taxon>
        <taxon>Bacillales</taxon>
        <taxon>Paenibacillaceae</taxon>
        <taxon>Paenibacillus</taxon>
    </lineage>
</organism>
<evidence type="ECO:0000313" key="8">
    <source>
        <dbReference type="Proteomes" id="UP000234789"/>
    </source>
</evidence>
<feature type="domain" description="DNA2/NAM7 helicase helicase" evidence="5">
    <location>
        <begin position="723"/>
        <end position="781"/>
    </location>
</feature>
<reference evidence="7 8" key="1">
    <citation type="submission" date="2017-05" db="EMBL/GenBank/DDBJ databases">
        <title>Functional genome analysis of Paenibacillus pasadenensis strain R16: insights on endophytic life style and antifungal activity.</title>
        <authorList>
            <person name="Passera A."/>
            <person name="Marcolungo L."/>
            <person name="Casati P."/>
            <person name="Brasca M."/>
            <person name="Quaglino F."/>
            <person name="Delledonne M."/>
        </authorList>
    </citation>
    <scope>NUCLEOTIDE SEQUENCE [LARGE SCALE GENOMIC DNA]</scope>
    <source>
        <strain evidence="7 8">R16</strain>
    </source>
</reference>
<accession>A0A2N5N904</accession>
<feature type="domain" description="DNA2/NAM7 helicase-like C-terminal" evidence="6">
    <location>
        <begin position="798"/>
        <end position="992"/>
    </location>
</feature>
<dbReference type="Gene3D" id="3.40.50.300">
    <property type="entry name" value="P-loop containing nucleotide triphosphate hydrolases"/>
    <property type="match status" value="2"/>
</dbReference>
<dbReference type="InterPro" id="IPR047187">
    <property type="entry name" value="SF1_C_Upf1"/>
</dbReference>
<dbReference type="Pfam" id="PF13086">
    <property type="entry name" value="AAA_11"/>
    <property type="match status" value="2"/>
</dbReference>